<evidence type="ECO:0000256" key="6">
    <source>
        <dbReference type="ARBA" id="ARBA00023004"/>
    </source>
</evidence>
<dbReference type="InterPro" id="IPR005616">
    <property type="entry name" value="CcmH/CycL/Ccl2/NrfF_N"/>
</dbReference>
<feature type="domain" description="CcmH/CycL/Ccl2/NrfF N-terminal" evidence="8">
    <location>
        <begin position="26"/>
        <end position="166"/>
    </location>
</feature>
<evidence type="ECO:0000259" key="8">
    <source>
        <dbReference type="Pfam" id="PF03918"/>
    </source>
</evidence>
<dbReference type="PANTHER" id="PTHR47870">
    <property type="entry name" value="CYTOCHROME C-TYPE BIOGENESIS PROTEIN CCMH"/>
    <property type="match status" value="1"/>
</dbReference>
<evidence type="ECO:0000256" key="2">
    <source>
        <dbReference type="ARBA" id="ARBA00022617"/>
    </source>
</evidence>
<keyword evidence="6 7" id="KW-0408">Iron</keyword>
<keyword evidence="7" id="KW-0472">Membrane</keyword>
<organism evidence="9">
    <name type="scientific">Thermomicrobium roseum</name>
    <dbReference type="NCBI Taxonomy" id="500"/>
    <lineage>
        <taxon>Bacteria</taxon>
        <taxon>Pseudomonadati</taxon>
        <taxon>Thermomicrobiota</taxon>
        <taxon>Thermomicrobia</taxon>
        <taxon>Thermomicrobiales</taxon>
        <taxon>Thermomicrobiaceae</taxon>
        <taxon>Thermomicrobium</taxon>
    </lineage>
</organism>
<feature type="transmembrane region" description="Helical" evidence="7">
    <location>
        <begin position="18"/>
        <end position="41"/>
    </location>
</feature>
<comment type="caution">
    <text evidence="9">The sequence shown here is derived from an EMBL/GenBank/DDBJ whole genome shotgun (WGS) entry which is preliminary data.</text>
</comment>
<keyword evidence="5" id="KW-0201">Cytochrome c-type biogenesis</keyword>
<name>A0A7C1G1L7_THERO</name>
<dbReference type="AlphaFoldDB" id="A0A7C1G1L7"/>
<comment type="function">
    <text evidence="7">Possible subunit of a heme lyase.</text>
</comment>
<dbReference type="GO" id="GO:0017004">
    <property type="term" value="P:cytochrome complex assembly"/>
    <property type="evidence" value="ECO:0007669"/>
    <property type="project" value="UniProtKB-KW"/>
</dbReference>
<evidence type="ECO:0000256" key="7">
    <source>
        <dbReference type="RuleBase" id="RU364112"/>
    </source>
</evidence>
<dbReference type="GO" id="GO:0046872">
    <property type="term" value="F:metal ion binding"/>
    <property type="evidence" value="ECO:0007669"/>
    <property type="project" value="UniProtKB-KW"/>
</dbReference>
<dbReference type="Gene3D" id="1.10.8.640">
    <property type="entry name" value="Cytochrome C biogenesis protein"/>
    <property type="match status" value="1"/>
</dbReference>
<comment type="similarity">
    <text evidence="1 7">Belongs to the CcmH/CycL/Ccl2/NrfF family.</text>
</comment>
<dbReference type="GO" id="GO:0005886">
    <property type="term" value="C:plasma membrane"/>
    <property type="evidence" value="ECO:0007669"/>
    <property type="project" value="TreeGrafter"/>
</dbReference>
<evidence type="ECO:0000256" key="1">
    <source>
        <dbReference type="ARBA" id="ARBA00010342"/>
    </source>
</evidence>
<dbReference type="InterPro" id="IPR038297">
    <property type="entry name" value="CcmH/CycL/NrfF/Ccl2_sf"/>
</dbReference>
<protein>
    <recommendedName>
        <fullName evidence="7">Cytochrome c-type biogenesis protein</fullName>
    </recommendedName>
</protein>
<keyword evidence="4 7" id="KW-0732">Signal</keyword>
<keyword evidence="7" id="KW-1133">Transmembrane helix</keyword>
<evidence type="ECO:0000256" key="5">
    <source>
        <dbReference type="ARBA" id="ARBA00022748"/>
    </source>
</evidence>
<evidence type="ECO:0000313" key="9">
    <source>
        <dbReference type="EMBL" id="HEF65827.1"/>
    </source>
</evidence>
<keyword evidence="7" id="KW-0812">Transmembrane</keyword>
<keyword evidence="3 7" id="KW-0479">Metal-binding</keyword>
<sequence length="173" mass="19362">MWAHQFVSRHSGAGFTAFVWRACMLLAMVTMMIAVLGVSAVRAEEPLSPEALDIANQLNCPVCQGQSVRDSNSELARQMRQLIQQKLDAGESRDEILQYFVERYGVGVLREPPRQGYLWLLWWGPVAGLVIGIVLVAVYLRRRGEPSSEVVVPVELEDLERVERLLGAEGDAR</sequence>
<proteinExistence type="inferred from homology"/>
<dbReference type="PANTHER" id="PTHR47870:SF1">
    <property type="entry name" value="CYTOCHROME C-TYPE BIOGENESIS PROTEIN CCMH"/>
    <property type="match status" value="1"/>
</dbReference>
<evidence type="ECO:0000256" key="4">
    <source>
        <dbReference type="ARBA" id="ARBA00022729"/>
    </source>
</evidence>
<keyword evidence="2 7" id="KW-0349">Heme</keyword>
<feature type="transmembrane region" description="Helical" evidence="7">
    <location>
        <begin position="117"/>
        <end position="140"/>
    </location>
</feature>
<reference evidence="9" key="1">
    <citation type="journal article" date="2020" name="mSystems">
        <title>Genome- and Community-Level Interaction Insights into Carbon Utilization and Element Cycling Functions of Hydrothermarchaeota in Hydrothermal Sediment.</title>
        <authorList>
            <person name="Zhou Z."/>
            <person name="Liu Y."/>
            <person name="Xu W."/>
            <person name="Pan J."/>
            <person name="Luo Z.H."/>
            <person name="Li M."/>
        </authorList>
    </citation>
    <scope>NUCLEOTIDE SEQUENCE [LARGE SCALE GENOMIC DNA]</scope>
    <source>
        <strain evidence="9">SpSt-222</strain>
    </source>
</reference>
<dbReference type="Pfam" id="PF03918">
    <property type="entry name" value="CcmH"/>
    <property type="match status" value="1"/>
</dbReference>
<evidence type="ECO:0000256" key="3">
    <source>
        <dbReference type="ARBA" id="ARBA00022723"/>
    </source>
</evidence>
<gene>
    <name evidence="9" type="ORF">ENP47_09555</name>
</gene>
<dbReference type="CDD" id="cd16378">
    <property type="entry name" value="CcmH_N"/>
    <property type="match status" value="1"/>
</dbReference>
<dbReference type="EMBL" id="DSJL01000011">
    <property type="protein sequence ID" value="HEF65827.1"/>
    <property type="molecule type" value="Genomic_DNA"/>
</dbReference>
<dbReference type="InterPro" id="IPR051263">
    <property type="entry name" value="C-type_cytochrome_biogenesis"/>
</dbReference>
<accession>A0A7C1G1L7</accession>